<reference evidence="1 2" key="1">
    <citation type="submission" date="2023-09" db="EMBL/GenBank/DDBJ databases">
        <title>Whole genome shotgun sequencing (WGS) of Bosea sp. ZW T0_25, isolated from stored onions (Allium cepa).</title>
        <authorList>
            <person name="Stoll D.A."/>
            <person name="Huch M."/>
        </authorList>
    </citation>
    <scope>NUCLEOTIDE SEQUENCE [LARGE SCALE GENOMIC DNA]</scope>
    <source>
        <strain evidence="1 2">ZW T0_25</strain>
    </source>
</reference>
<dbReference type="RefSeq" id="WP_316016789.1">
    <property type="nucleotide sequence ID" value="NZ_JAWDID010000003.1"/>
</dbReference>
<proteinExistence type="predicted"/>
<evidence type="ECO:0000313" key="2">
    <source>
        <dbReference type="Proteomes" id="UP001254257"/>
    </source>
</evidence>
<accession>A0ABU3S240</accession>
<dbReference type="SUPFAM" id="SSF50475">
    <property type="entry name" value="FMN-binding split barrel"/>
    <property type="match status" value="1"/>
</dbReference>
<dbReference type="EMBL" id="JAWDID010000003">
    <property type="protein sequence ID" value="MDU0338859.1"/>
    <property type="molecule type" value="Genomic_DNA"/>
</dbReference>
<protein>
    <submittedName>
        <fullName evidence="1">Pyridoxamine 5'-phosphate oxidase family protein</fullName>
    </submittedName>
</protein>
<dbReference type="Gene3D" id="2.30.110.10">
    <property type="entry name" value="Electron Transport, Fmn-binding Protein, Chain A"/>
    <property type="match status" value="1"/>
</dbReference>
<dbReference type="InterPro" id="IPR012349">
    <property type="entry name" value="Split_barrel_FMN-bd"/>
</dbReference>
<dbReference type="PANTHER" id="PTHR42815">
    <property type="entry name" value="FAD-BINDING, PUTATIVE (AFU_ORTHOLOGUE AFUA_6G07600)-RELATED"/>
    <property type="match status" value="1"/>
</dbReference>
<dbReference type="PANTHER" id="PTHR42815:SF2">
    <property type="entry name" value="FAD-BINDING, PUTATIVE (AFU_ORTHOLOGUE AFUA_6G07600)-RELATED"/>
    <property type="match status" value="1"/>
</dbReference>
<gene>
    <name evidence="1" type="ORF">RKE40_03165</name>
</gene>
<dbReference type="Proteomes" id="UP001254257">
    <property type="component" value="Unassembled WGS sequence"/>
</dbReference>
<evidence type="ECO:0000313" key="1">
    <source>
        <dbReference type="EMBL" id="MDU0338859.1"/>
    </source>
</evidence>
<comment type="caution">
    <text evidence="1">The sequence shown here is derived from an EMBL/GenBank/DDBJ whole genome shotgun (WGS) entry which is preliminary data.</text>
</comment>
<keyword evidence="2" id="KW-1185">Reference proteome</keyword>
<sequence>MDGQPFHQGELKAQALAGQSSRGAGIRSFMPDQHREFFALLPYLFAAGLDTAGHPIATVLTGEAGFVASPSPTELSIAARPSPHDPAITAFAAGAPIGLLGLDFRTRRRNRANGTISALADAGLTVEVSESFGNCAKYIQSREPARVPAVTAPAEAFAGLDTEARALILRSDTLFIASAAAGGVDISHRGGRPGFVAVAGDCLTVPDFAGNSYFNTLGNLLLEPAASLLFIDFSSGDVLQLQGETEILWGGQELAEIAGAQRLWHFRSQRGWRRRAALPLRWSVAEPAPTTLATGVWRPAAAAAG</sequence>
<name>A0ABU3S240_9HYPH</name>
<organism evidence="1 2">
    <name type="scientific">Bosea rubneri</name>
    <dbReference type="NCBI Taxonomy" id="3075434"/>
    <lineage>
        <taxon>Bacteria</taxon>
        <taxon>Pseudomonadati</taxon>
        <taxon>Pseudomonadota</taxon>
        <taxon>Alphaproteobacteria</taxon>
        <taxon>Hyphomicrobiales</taxon>
        <taxon>Boseaceae</taxon>
        <taxon>Bosea</taxon>
    </lineage>
</organism>